<name>Q5JFJ3_THEKO</name>
<comment type="similarity">
    <text evidence="8">Belongs to the methyl-accepting chemotaxis (MCP) protein family.</text>
</comment>
<evidence type="ECO:0000256" key="6">
    <source>
        <dbReference type="ARBA" id="ARBA00023136"/>
    </source>
</evidence>
<dbReference type="SUPFAM" id="SSF103190">
    <property type="entry name" value="Sensory domain-like"/>
    <property type="match status" value="1"/>
</dbReference>
<feature type="domain" description="HAMP" evidence="13">
    <location>
        <begin position="333"/>
        <end position="392"/>
    </location>
</feature>
<evidence type="ECO:0000313" key="14">
    <source>
        <dbReference type="EMBL" id="BAD84345.1"/>
    </source>
</evidence>
<dbReference type="Pfam" id="PF00672">
    <property type="entry name" value="HAMP"/>
    <property type="match status" value="1"/>
</dbReference>
<dbReference type="Proteomes" id="UP000000536">
    <property type="component" value="Chromosome"/>
</dbReference>
<dbReference type="InterPro" id="IPR003660">
    <property type="entry name" value="HAMP_dom"/>
</dbReference>
<dbReference type="Pfam" id="PF00015">
    <property type="entry name" value="MCPsignal"/>
    <property type="match status" value="1"/>
</dbReference>
<evidence type="ECO:0000256" key="9">
    <source>
        <dbReference type="PROSITE-ProRule" id="PRU00284"/>
    </source>
</evidence>
<evidence type="ECO:0000256" key="8">
    <source>
        <dbReference type="ARBA" id="ARBA00029447"/>
    </source>
</evidence>
<evidence type="ECO:0000256" key="5">
    <source>
        <dbReference type="ARBA" id="ARBA00022989"/>
    </source>
</evidence>
<dbReference type="InterPro" id="IPR004089">
    <property type="entry name" value="MCPsignal_dom"/>
</dbReference>
<keyword evidence="2" id="KW-1003">Cell membrane</keyword>
<dbReference type="SMART" id="SM00283">
    <property type="entry name" value="MA"/>
    <property type="match status" value="1"/>
</dbReference>
<dbReference type="KEGG" id="tko:TK0156"/>
<feature type="domain" description="Methyl-accepting transducer" evidence="12">
    <location>
        <begin position="456"/>
        <end position="706"/>
    </location>
</feature>
<dbReference type="PROSITE" id="PS50111">
    <property type="entry name" value="CHEMOTAXIS_TRANSDUC_2"/>
    <property type="match status" value="1"/>
</dbReference>
<keyword evidence="15" id="KW-1185">Reference proteome</keyword>
<dbReference type="Gene3D" id="1.10.287.950">
    <property type="entry name" value="Methyl-accepting chemotaxis protein"/>
    <property type="match status" value="1"/>
</dbReference>
<keyword evidence="7 9" id="KW-0807">Transducer</keyword>
<dbReference type="PhylomeDB" id="Q5JFJ3"/>
<comment type="subcellular location">
    <subcellularLocation>
        <location evidence="1">Cell membrane</location>
        <topology evidence="1">Multi-pass membrane protein</topology>
    </subcellularLocation>
</comment>
<dbReference type="InterPro" id="IPR029151">
    <property type="entry name" value="Sensor-like_sf"/>
</dbReference>
<keyword evidence="5 11" id="KW-1133">Transmembrane helix</keyword>
<dbReference type="Gene3D" id="6.10.340.10">
    <property type="match status" value="1"/>
</dbReference>
<feature type="coiled-coil region" evidence="10">
    <location>
        <begin position="667"/>
        <end position="736"/>
    </location>
</feature>
<dbReference type="AlphaFoldDB" id="Q5JFJ3"/>
<dbReference type="InterPro" id="IPR033479">
    <property type="entry name" value="dCache_1"/>
</dbReference>
<protein>
    <submittedName>
        <fullName evidence="14">Methyl-accepting chemotaxis protein</fullName>
    </submittedName>
</protein>
<dbReference type="GO" id="GO:0007165">
    <property type="term" value="P:signal transduction"/>
    <property type="evidence" value="ECO:0007669"/>
    <property type="project" value="UniProtKB-KW"/>
</dbReference>
<dbReference type="PATRIC" id="fig|69014.16.peg.156"/>
<dbReference type="SUPFAM" id="SSF58104">
    <property type="entry name" value="Methyl-accepting chemotaxis protein (MCP) signaling domain"/>
    <property type="match status" value="1"/>
</dbReference>
<evidence type="ECO:0000256" key="1">
    <source>
        <dbReference type="ARBA" id="ARBA00004651"/>
    </source>
</evidence>
<organism evidence="14 15">
    <name type="scientific">Thermococcus kodakarensis (strain ATCC BAA-918 / JCM 12380 / KOD1)</name>
    <name type="common">Pyrococcus kodakaraensis (strain KOD1)</name>
    <dbReference type="NCBI Taxonomy" id="69014"/>
    <lineage>
        <taxon>Archaea</taxon>
        <taxon>Methanobacteriati</taxon>
        <taxon>Methanobacteriota</taxon>
        <taxon>Thermococci</taxon>
        <taxon>Thermococcales</taxon>
        <taxon>Thermococcaceae</taxon>
        <taxon>Thermococcus</taxon>
    </lineage>
</organism>
<sequence>MRFRQKIYVAIIGTLTVIMLIMAVLQVRGISRMGETVEETMSPALLEQAKHTALLESESYSREIDGVMYALRMLADSYAKSIEKEYSFGSYIPGYTDSPPFWNYVKKILQSFKNSDERIINVYYADFRGRLEIIPPAELPEDFNATKTSWYQRAVSEGSFWTDPYTDMITNKTVVSYIVPIKYEGEVKGVLGVDVDVSIIKEEILRAKLGKTGYSFVVNSNGTVIIHPNSDLVGKLNIFEDPSYSALSKALERKDTGVIETTLNGKDVLVAFSKSSVSGWIILSVVPKEEMMASLLSALERARGEASKSLVLSLLASLAAGIVLALLSVKYLRDSLRPIEELTKAAELIGEGKLEEAKRHVSSIDYPYRDDEIGKLLTAFEAISKDVIGTLNGVIARLQDMAEGRLNYTLDENARGDLQNIILALRETSAKMRTLIGNIREIGFELDRQADTLAEIAENVRHSMDQVGEAVEQVSIEAQREQENINEITEGMRVVSSITEETVDTMNEFESAVGEVVRIAEEGRSKGELAIKDVESIKRSMHFIDEAVKAVSEMSRKIGEITQAISGIAEQTNLLALNAAIEAARAGEAGKGFAVVAQEIRSLAEDSKQAAETINRIIAEMEEKVQRAVEETQRGVNTVSRSTQGLQESLGYLGHIAEMISAVGSRVSEVKEQAERTREEVEKALKALENLAASAEETTASAEEVSSAMQEQRAEIESLAEEARKLREIARSLRQNVEQFQL</sequence>
<dbReference type="HOGENOM" id="CLU_000445_107_19_2"/>
<evidence type="ECO:0000256" key="11">
    <source>
        <dbReference type="SAM" id="Phobius"/>
    </source>
</evidence>
<evidence type="ECO:0000259" key="13">
    <source>
        <dbReference type="PROSITE" id="PS50885"/>
    </source>
</evidence>
<dbReference type="InParanoid" id="Q5JFJ3"/>
<dbReference type="GO" id="GO:0006935">
    <property type="term" value="P:chemotaxis"/>
    <property type="evidence" value="ECO:0000318"/>
    <property type="project" value="GO_Central"/>
</dbReference>
<keyword evidence="3" id="KW-0145">Chemotaxis</keyword>
<dbReference type="OrthoDB" id="342253at2157"/>
<dbReference type="PANTHER" id="PTHR32089:SF112">
    <property type="entry name" value="LYSOZYME-LIKE PROTEIN-RELATED"/>
    <property type="match status" value="1"/>
</dbReference>
<keyword evidence="4 11" id="KW-0812">Transmembrane</keyword>
<dbReference type="CDD" id="cd06225">
    <property type="entry name" value="HAMP"/>
    <property type="match status" value="1"/>
</dbReference>
<dbReference type="EMBL" id="AP006878">
    <property type="protein sequence ID" value="BAD84345.1"/>
    <property type="molecule type" value="Genomic_DNA"/>
</dbReference>
<dbReference type="CDD" id="cd11386">
    <property type="entry name" value="MCP_signal"/>
    <property type="match status" value="1"/>
</dbReference>
<evidence type="ECO:0000256" key="3">
    <source>
        <dbReference type="ARBA" id="ARBA00022500"/>
    </source>
</evidence>
<dbReference type="EnsemblBacteria" id="BAD84345">
    <property type="protein sequence ID" value="BAD84345"/>
    <property type="gene ID" value="TK0156"/>
</dbReference>
<keyword evidence="10" id="KW-0175">Coiled coil</keyword>
<dbReference type="RefSeq" id="WP_011249111.1">
    <property type="nucleotide sequence ID" value="NC_006624.1"/>
</dbReference>
<evidence type="ECO:0000256" key="2">
    <source>
        <dbReference type="ARBA" id="ARBA00022475"/>
    </source>
</evidence>
<dbReference type="GeneID" id="78446660"/>
<dbReference type="CDD" id="cd12912">
    <property type="entry name" value="PDC2_MCP_like"/>
    <property type="match status" value="1"/>
</dbReference>
<dbReference type="Gene3D" id="3.30.450.20">
    <property type="entry name" value="PAS domain"/>
    <property type="match status" value="2"/>
</dbReference>
<dbReference type="STRING" id="69014.TK0156"/>
<dbReference type="PANTHER" id="PTHR32089">
    <property type="entry name" value="METHYL-ACCEPTING CHEMOTAXIS PROTEIN MCPB"/>
    <property type="match status" value="1"/>
</dbReference>
<dbReference type="eggNOG" id="arCOG02320">
    <property type="taxonomic scope" value="Archaea"/>
</dbReference>
<feature type="transmembrane region" description="Helical" evidence="11">
    <location>
        <begin position="7"/>
        <end position="25"/>
    </location>
</feature>
<evidence type="ECO:0000256" key="10">
    <source>
        <dbReference type="SAM" id="Coils"/>
    </source>
</evidence>
<proteinExistence type="inferred from homology"/>
<dbReference type="eggNOG" id="arCOG02362">
    <property type="taxonomic scope" value="Archaea"/>
</dbReference>
<dbReference type="PROSITE" id="PS50885">
    <property type="entry name" value="HAMP"/>
    <property type="match status" value="1"/>
</dbReference>
<dbReference type="CDD" id="cd12913">
    <property type="entry name" value="PDC1_MCP_like"/>
    <property type="match status" value="1"/>
</dbReference>
<evidence type="ECO:0000259" key="12">
    <source>
        <dbReference type="PROSITE" id="PS50111"/>
    </source>
</evidence>
<feature type="coiled-coil region" evidence="10">
    <location>
        <begin position="604"/>
        <end position="631"/>
    </location>
</feature>
<gene>
    <name evidence="14" type="ordered locus">TK0156</name>
</gene>
<dbReference type="Pfam" id="PF02743">
    <property type="entry name" value="dCache_1"/>
    <property type="match status" value="1"/>
</dbReference>
<reference evidence="14 15" key="1">
    <citation type="journal article" date="2005" name="Genome Res.">
        <title>Complete genome sequence of the hyperthermophilic archaeon Thermococcus kodakaraensis KOD1 and comparison with Pyrococcus genomes.</title>
        <authorList>
            <person name="Fukui T."/>
            <person name="Atomi H."/>
            <person name="Kanai T."/>
            <person name="Matsumi R."/>
            <person name="Fujiwara S."/>
            <person name="Imanaka T."/>
        </authorList>
    </citation>
    <scope>NUCLEOTIDE SEQUENCE [LARGE SCALE GENOMIC DNA]</scope>
    <source>
        <strain evidence="15">ATCC BAA-918 / JCM 12380 / KOD1</strain>
    </source>
</reference>
<keyword evidence="6 11" id="KW-0472">Membrane</keyword>
<dbReference type="GO" id="GO:0005886">
    <property type="term" value="C:plasma membrane"/>
    <property type="evidence" value="ECO:0007669"/>
    <property type="project" value="UniProtKB-SubCell"/>
</dbReference>
<evidence type="ECO:0000256" key="7">
    <source>
        <dbReference type="ARBA" id="ARBA00023224"/>
    </source>
</evidence>
<evidence type="ECO:0000313" key="15">
    <source>
        <dbReference type="Proteomes" id="UP000000536"/>
    </source>
</evidence>
<evidence type="ECO:0000256" key="4">
    <source>
        <dbReference type="ARBA" id="ARBA00022692"/>
    </source>
</evidence>
<accession>Q5JFJ3</accession>